<comment type="caution">
    <text evidence="2">The sequence shown here is derived from an EMBL/GenBank/DDBJ whole genome shotgun (WGS) entry which is preliminary data.</text>
</comment>
<dbReference type="RefSeq" id="WP_101647983.1">
    <property type="nucleotide sequence ID" value="NZ_PGVE01000042.1"/>
</dbReference>
<keyword evidence="3" id="KW-1185">Reference proteome</keyword>
<protein>
    <submittedName>
        <fullName evidence="2">Uncharacterized protein</fullName>
    </submittedName>
</protein>
<feature type="transmembrane region" description="Helical" evidence="1">
    <location>
        <begin position="9"/>
        <end position="28"/>
    </location>
</feature>
<name>A0A2N5HH21_9BACI</name>
<gene>
    <name evidence="2" type="ORF">CVD27_11170</name>
</gene>
<evidence type="ECO:0000313" key="2">
    <source>
        <dbReference type="EMBL" id="PLS04805.1"/>
    </source>
</evidence>
<dbReference type="AlphaFoldDB" id="A0A2N5HH21"/>
<keyword evidence="1" id="KW-0812">Transmembrane</keyword>
<dbReference type="EMBL" id="PGVE01000042">
    <property type="protein sequence ID" value="PLS04805.1"/>
    <property type="molecule type" value="Genomic_DNA"/>
</dbReference>
<sequence>MFRIVGRRFIWFLVGSTVFATFIGYALFKAGLITFPDITKSQRSLNIKDQNRNRRVGRIRVT</sequence>
<accession>A0A2N5HH21</accession>
<evidence type="ECO:0000256" key="1">
    <source>
        <dbReference type="SAM" id="Phobius"/>
    </source>
</evidence>
<keyword evidence="1" id="KW-0472">Membrane</keyword>
<proteinExistence type="predicted"/>
<keyword evidence="1" id="KW-1133">Transmembrane helix</keyword>
<reference evidence="2 3" key="1">
    <citation type="submission" date="2017-11" db="EMBL/GenBank/DDBJ databases">
        <title>Comparitive Functional Genomics of Dry Heat Resistant strains isolated from the Viking Spacecraft.</title>
        <authorList>
            <person name="Seuylemezian A."/>
            <person name="Cooper K."/>
            <person name="Vaishampayan P."/>
        </authorList>
    </citation>
    <scope>NUCLEOTIDE SEQUENCE [LARGE SCALE GENOMIC DNA]</scope>
    <source>
        <strain evidence="2 3">V32-6</strain>
    </source>
</reference>
<evidence type="ECO:0000313" key="3">
    <source>
        <dbReference type="Proteomes" id="UP000234950"/>
    </source>
</evidence>
<dbReference type="OrthoDB" id="2938772at2"/>
<organism evidence="2 3">
    <name type="scientific">Neobacillus cucumis</name>
    <dbReference type="NCBI Taxonomy" id="1740721"/>
    <lineage>
        <taxon>Bacteria</taxon>
        <taxon>Bacillati</taxon>
        <taxon>Bacillota</taxon>
        <taxon>Bacilli</taxon>
        <taxon>Bacillales</taxon>
        <taxon>Bacillaceae</taxon>
        <taxon>Neobacillus</taxon>
    </lineage>
</organism>
<dbReference type="Proteomes" id="UP000234950">
    <property type="component" value="Unassembled WGS sequence"/>
</dbReference>